<dbReference type="RefSeq" id="WP_302714235.1">
    <property type="nucleotide sequence ID" value="NZ_JAULRT010000062.1"/>
</dbReference>
<gene>
    <name evidence="7" type="ORF">QWI16_14835</name>
</gene>
<dbReference type="EMBL" id="JAULRT010000062">
    <property type="protein sequence ID" value="MDO3383454.1"/>
    <property type="molecule type" value="Genomic_DNA"/>
</dbReference>
<evidence type="ECO:0000259" key="6">
    <source>
        <dbReference type="PROSITE" id="PS50893"/>
    </source>
</evidence>
<dbReference type="Gene3D" id="3.40.50.300">
    <property type="entry name" value="P-loop containing nucleotide triphosphate hydrolases"/>
    <property type="match status" value="1"/>
</dbReference>
<comment type="caution">
    <text evidence="7">The sequence shown here is derived from an EMBL/GenBank/DDBJ whole genome shotgun (WGS) entry which is preliminary data.</text>
</comment>
<proteinExistence type="inferred from homology"/>
<dbReference type="SMART" id="SM00382">
    <property type="entry name" value="AAA"/>
    <property type="match status" value="1"/>
</dbReference>
<keyword evidence="8" id="KW-1185">Reference proteome</keyword>
<dbReference type="Proteomes" id="UP001168380">
    <property type="component" value="Unassembled WGS sequence"/>
</dbReference>
<keyword evidence="5 7" id="KW-0067">ATP-binding</keyword>
<dbReference type="InterPro" id="IPR003439">
    <property type="entry name" value="ABC_transporter-like_ATP-bd"/>
</dbReference>
<keyword evidence="2" id="KW-0813">Transport</keyword>
<evidence type="ECO:0000256" key="4">
    <source>
        <dbReference type="ARBA" id="ARBA00022741"/>
    </source>
</evidence>
<evidence type="ECO:0000256" key="3">
    <source>
        <dbReference type="ARBA" id="ARBA00022458"/>
    </source>
</evidence>
<dbReference type="SUPFAM" id="SSF52540">
    <property type="entry name" value="P-loop containing nucleoside triphosphate hydrolases"/>
    <property type="match status" value="1"/>
</dbReference>
<dbReference type="PROSITE" id="PS50893">
    <property type="entry name" value="ABC_TRANSPORTER_2"/>
    <property type="match status" value="1"/>
</dbReference>
<dbReference type="InterPro" id="IPR003593">
    <property type="entry name" value="AAA+_ATPase"/>
</dbReference>
<keyword evidence="4" id="KW-0547">Nucleotide-binding</keyword>
<evidence type="ECO:0000256" key="1">
    <source>
        <dbReference type="ARBA" id="ARBA00005417"/>
    </source>
</evidence>
<dbReference type="GO" id="GO:0005524">
    <property type="term" value="F:ATP binding"/>
    <property type="evidence" value="ECO:0007669"/>
    <property type="project" value="UniProtKB-KW"/>
</dbReference>
<name>A0ABT8TIY9_9GAMM</name>
<evidence type="ECO:0000256" key="2">
    <source>
        <dbReference type="ARBA" id="ARBA00022448"/>
    </source>
</evidence>
<feature type="domain" description="ABC transporter" evidence="6">
    <location>
        <begin position="2"/>
        <end position="229"/>
    </location>
</feature>
<keyword evidence="3" id="KW-0536">Nodulation</keyword>
<reference evidence="7" key="1">
    <citation type="submission" date="2023-07" db="EMBL/GenBank/DDBJ databases">
        <title>Gilvimarinus algae sp. nov., isolated from the surface of Kelp.</title>
        <authorList>
            <person name="Sun Y.Y."/>
            <person name="Gong Y."/>
            <person name="Du Z.J."/>
        </authorList>
    </citation>
    <scope>NUCLEOTIDE SEQUENCE</scope>
    <source>
        <strain evidence="7">SDUM040014</strain>
    </source>
</reference>
<organism evidence="7 8">
    <name type="scientific">Gilvimarinus algae</name>
    <dbReference type="NCBI Taxonomy" id="3058037"/>
    <lineage>
        <taxon>Bacteria</taxon>
        <taxon>Pseudomonadati</taxon>
        <taxon>Pseudomonadota</taxon>
        <taxon>Gammaproteobacteria</taxon>
        <taxon>Cellvibrionales</taxon>
        <taxon>Cellvibrionaceae</taxon>
        <taxon>Gilvimarinus</taxon>
    </lineage>
</organism>
<evidence type="ECO:0000313" key="7">
    <source>
        <dbReference type="EMBL" id="MDO3383454.1"/>
    </source>
</evidence>
<dbReference type="PANTHER" id="PTHR42711">
    <property type="entry name" value="ABC TRANSPORTER ATP-BINDING PROTEIN"/>
    <property type="match status" value="1"/>
</dbReference>
<comment type="similarity">
    <text evidence="1">Belongs to the ABC transporter superfamily.</text>
</comment>
<evidence type="ECO:0000313" key="8">
    <source>
        <dbReference type="Proteomes" id="UP001168380"/>
    </source>
</evidence>
<dbReference type="Pfam" id="PF00005">
    <property type="entry name" value="ABC_tran"/>
    <property type="match status" value="1"/>
</dbReference>
<dbReference type="InterPro" id="IPR027417">
    <property type="entry name" value="P-loop_NTPase"/>
</dbReference>
<dbReference type="InterPro" id="IPR050763">
    <property type="entry name" value="ABC_transporter_ATP-binding"/>
</dbReference>
<sequence>MLSVDGLTFGYGKRQQQIDGISLALGAGEVLGLLGPNGAGKTTLVSLITGQLPPRSGRVTLQGEPIRLGHRDIALVPQEYAFYPKLSVLENLRYFGGLLGLEKSELQTRVTGALADTDLGGCASVRSGALSGGLKRRLNIAIALLQKPKLLLLDEPTANVDPHSRAFLLNAVRQLRASGTAIIYTSHLLGEVEAIADKVAVMDRGQIILQGPLHCLLSEQHNRVEMKLDSTPDDALCQQIALTPTANPWYQCNLDACGLNLAEAIEAVERAGVGIQQLHYGSRRLEEVYLKCLAGAEANP</sequence>
<dbReference type="PANTHER" id="PTHR42711:SF5">
    <property type="entry name" value="ABC TRANSPORTER ATP-BINDING PROTEIN NATA"/>
    <property type="match status" value="1"/>
</dbReference>
<evidence type="ECO:0000256" key="5">
    <source>
        <dbReference type="ARBA" id="ARBA00022840"/>
    </source>
</evidence>
<protein>
    <submittedName>
        <fullName evidence="7">ABC transporter ATP-binding protein</fullName>
    </submittedName>
</protein>
<accession>A0ABT8TIY9</accession>